<accession>A0A812Z1M5</accession>
<organism evidence="2 3">
    <name type="scientific">Symbiodinium necroappetens</name>
    <dbReference type="NCBI Taxonomy" id="1628268"/>
    <lineage>
        <taxon>Eukaryota</taxon>
        <taxon>Sar</taxon>
        <taxon>Alveolata</taxon>
        <taxon>Dinophyceae</taxon>
        <taxon>Suessiales</taxon>
        <taxon>Symbiodiniaceae</taxon>
        <taxon>Symbiodinium</taxon>
    </lineage>
</organism>
<feature type="region of interest" description="Disordered" evidence="1">
    <location>
        <begin position="206"/>
        <end position="236"/>
    </location>
</feature>
<evidence type="ECO:0000313" key="2">
    <source>
        <dbReference type="EMBL" id="CAE7806153.1"/>
    </source>
</evidence>
<dbReference type="AlphaFoldDB" id="A0A812Z1M5"/>
<evidence type="ECO:0000313" key="3">
    <source>
        <dbReference type="Proteomes" id="UP000601435"/>
    </source>
</evidence>
<dbReference type="Proteomes" id="UP000601435">
    <property type="component" value="Unassembled WGS sequence"/>
</dbReference>
<comment type="caution">
    <text evidence="2">The sequence shown here is derived from an EMBL/GenBank/DDBJ whole genome shotgun (WGS) entry which is preliminary data.</text>
</comment>
<dbReference type="OrthoDB" id="444302at2759"/>
<protein>
    <submittedName>
        <fullName evidence="2">Uncharacterized protein</fullName>
    </submittedName>
</protein>
<sequence length="347" mass="37756">ELDVAGLAESFRETFGYDAEMQRNPVKLPTFCRSYLWAHGGICEKHPCFGRVAQLVHQFDSGLQSKRVATSLLIVNLQEEHTGQTQWFFQGCVCRRPLLHVLVRLWPRAPGRLAMSMKDGVPVLLTSHQMFLSCVCSYLSIFPDDATASQLRPQAAIYKSFSCSHEEGDLVLLAGEETHNIDLSSRCKRFSQALKAEAAAFKDAEAAPASSSSAGDKPESREAVEQDSKPSSAGGVSAAASAAGAAGQNGVFFQRNLGVLDIGPSPRKGLMCMNCGGKIEKGELKFSFAYRLNKPPRSIHVACVAQIQKDLVQPCIDSLHRLLMNPKVQESELLKPACTQALGFLEG</sequence>
<dbReference type="EMBL" id="CAJNJA010045014">
    <property type="protein sequence ID" value="CAE7806153.1"/>
    <property type="molecule type" value="Genomic_DNA"/>
</dbReference>
<feature type="compositionally biased region" description="Basic and acidic residues" evidence="1">
    <location>
        <begin position="216"/>
        <end position="228"/>
    </location>
</feature>
<feature type="non-terminal residue" evidence="2">
    <location>
        <position position="347"/>
    </location>
</feature>
<proteinExistence type="predicted"/>
<keyword evidence="3" id="KW-1185">Reference proteome</keyword>
<evidence type="ECO:0000256" key="1">
    <source>
        <dbReference type="SAM" id="MobiDB-lite"/>
    </source>
</evidence>
<gene>
    <name evidence="2" type="ORF">SNEC2469_LOCUS23842</name>
</gene>
<name>A0A812Z1M5_9DINO</name>
<reference evidence="2" key="1">
    <citation type="submission" date="2021-02" db="EMBL/GenBank/DDBJ databases">
        <authorList>
            <person name="Dougan E. K."/>
            <person name="Rhodes N."/>
            <person name="Thang M."/>
            <person name="Chan C."/>
        </authorList>
    </citation>
    <scope>NUCLEOTIDE SEQUENCE</scope>
</reference>